<dbReference type="Pfam" id="PF00550">
    <property type="entry name" value="PP-binding"/>
    <property type="match status" value="1"/>
</dbReference>
<evidence type="ECO:0000313" key="2">
    <source>
        <dbReference type="EMBL" id="WHY52387.1"/>
    </source>
</evidence>
<name>A0AAX3X118_9BACI</name>
<dbReference type="PROSITE" id="PS50075">
    <property type="entry name" value="CARRIER"/>
    <property type="match status" value="1"/>
</dbReference>
<sequence>MRETINEILIEILELDDANVELLDREKNATWDSIKHLEIIMAIEEEFDIRFTATEVTAVKNIQDLYEYVEKKLV</sequence>
<dbReference type="InterPro" id="IPR009081">
    <property type="entry name" value="PP-bd_ACP"/>
</dbReference>
<organism evidence="2 3">
    <name type="scientific">Lysinibacillus pakistanensis</name>
    <dbReference type="NCBI Taxonomy" id="759811"/>
    <lineage>
        <taxon>Bacteria</taxon>
        <taxon>Bacillati</taxon>
        <taxon>Bacillota</taxon>
        <taxon>Bacilli</taxon>
        <taxon>Bacillales</taxon>
        <taxon>Bacillaceae</taxon>
        <taxon>Lysinibacillus</taxon>
    </lineage>
</organism>
<feature type="domain" description="Carrier" evidence="1">
    <location>
        <begin position="1"/>
        <end position="73"/>
    </location>
</feature>
<dbReference type="AlphaFoldDB" id="A0AAX3X118"/>
<evidence type="ECO:0000313" key="3">
    <source>
        <dbReference type="Proteomes" id="UP001178322"/>
    </source>
</evidence>
<reference evidence="2" key="1">
    <citation type="submission" date="2023-05" db="EMBL/GenBank/DDBJ databases">
        <title>Comparative genomics of Bacillaceae isolates and their secondary metabolite potential.</title>
        <authorList>
            <person name="Song L."/>
            <person name="Nielsen L.J."/>
            <person name="Mohite O."/>
            <person name="Xu X."/>
            <person name="Weber T."/>
            <person name="Kovacs A.T."/>
        </authorList>
    </citation>
    <scope>NUCLEOTIDE SEQUENCE</scope>
    <source>
        <strain evidence="2">LY1</strain>
    </source>
</reference>
<dbReference type="SUPFAM" id="SSF47336">
    <property type="entry name" value="ACP-like"/>
    <property type="match status" value="1"/>
</dbReference>
<dbReference type="RefSeq" id="WP_283870839.1">
    <property type="nucleotide sequence ID" value="NZ_CP126101.1"/>
</dbReference>
<gene>
    <name evidence="2" type="ORF">QNH24_03880</name>
</gene>
<dbReference type="Gene3D" id="1.10.1200.10">
    <property type="entry name" value="ACP-like"/>
    <property type="match status" value="1"/>
</dbReference>
<protein>
    <submittedName>
        <fullName evidence="2">Acyl carrier protein</fullName>
    </submittedName>
</protein>
<evidence type="ECO:0000259" key="1">
    <source>
        <dbReference type="PROSITE" id="PS50075"/>
    </source>
</evidence>
<proteinExistence type="predicted"/>
<accession>A0AAX3X118</accession>
<dbReference type="EMBL" id="CP126101">
    <property type="protein sequence ID" value="WHY52387.1"/>
    <property type="molecule type" value="Genomic_DNA"/>
</dbReference>
<dbReference type="Proteomes" id="UP001178322">
    <property type="component" value="Chromosome"/>
</dbReference>
<dbReference type="InterPro" id="IPR036736">
    <property type="entry name" value="ACP-like_sf"/>
</dbReference>